<dbReference type="AlphaFoldDB" id="A0A2K1P3K6"/>
<accession>A0A2K1P3K6</accession>
<keyword evidence="2" id="KW-1185">Reference proteome</keyword>
<comment type="caution">
    <text evidence="1">The sequence shown here is derived from an EMBL/GenBank/DDBJ whole genome shotgun (WGS) entry which is preliminary data.</text>
</comment>
<name>A0A2K1P3K6_9BACT</name>
<dbReference type="Proteomes" id="UP000236199">
    <property type="component" value="Unassembled WGS sequence"/>
</dbReference>
<gene>
    <name evidence="1" type="ORF">X928_10320</name>
</gene>
<sequence length="49" mass="5526">MGGLRGEVAILFYPYRWGAGQGALKRVFEFVKSSIKNGGMIFGKQRKQF</sequence>
<evidence type="ECO:0000313" key="1">
    <source>
        <dbReference type="EMBL" id="PNR97373.1"/>
    </source>
</evidence>
<reference evidence="1 2" key="1">
    <citation type="submission" date="2013-12" db="EMBL/GenBank/DDBJ databases">
        <title>Comparative genomics of Petrotoga isolates.</title>
        <authorList>
            <person name="Nesbo C.L."/>
            <person name="Charchuk R."/>
            <person name="Chow K."/>
        </authorList>
    </citation>
    <scope>NUCLEOTIDE SEQUENCE [LARGE SCALE GENOMIC DNA]</scope>
    <source>
        <strain evidence="1 2">DSM 10691</strain>
    </source>
</reference>
<evidence type="ECO:0000313" key="2">
    <source>
        <dbReference type="Proteomes" id="UP000236199"/>
    </source>
</evidence>
<proteinExistence type="predicted"/>
<organism evidence="1 2">
    <name type="scientific">Petrotoga miotherma DSM 10691</name>
    <dbReference type="NCBI Taxonomy" id="1434326"/>
    <lineage>
        <taxon>Bacteria</taxon>
        <taxon>Thermotogati</taxon>
        <taxon>Thermotogota</taxon>
        <taxon>Thermotogae</taxon>
        <taxon>Petrotogales</taxon>
        <taxon>Petrotogaceae</taxon>
        <taxon>Petrotoga</taxon>
    </lineage>
</organism>
<protein>
    <submittedName>
        <fullName evidence="1">Uncharacterized protein</fullName>
    </submittedName>
</protein>
<dbReference type="EMBL" id="AZRM01000065">
    <property type="protein sequence ID" value="PNR97373.1"/>
    <property type="molecule type" value="Genomic_DNA"/>
</dbReference>